<dbReference type="Gene3D" id="3.40.50.1820">
    <property type="entry name" value="alpha/beta hydrolase"/>
    <property type="match status" value="1"/>
</dbReference>
<dbReference type="PANTHER" id="PTHR43903">
    <property type="entry name" value="NEUROLIGIN"/>
    <property type="match status" value="1"/>
</dbReference>
<sequence>MFEDSKPDFVTADHGDELLYVIGAPFLSDMELLSGDMTDEEEALSKNVMKYWANFARNGDPNGPGLAKWPKYDEDEYYLQINLEQKASKKLKHGRFEFWTKTLPEKIQQLSAGDHTEL</sequence>
<evidence type="ECO:0000313" key="3">
    <source>
        <dbReference type="EMBL" id="CAH2324157.1"/>
    </source>
</evidence>
<dbReference type="InterPro" id="IPR002018">
    <property type="entry name" value="CarbesteraseB"/>
</dbReference>
<gene>
    <name evidence="3" type="ORF">PECUL_23A002438</name>
</gene>
<dbReference type="InterPro" id="IPR029058">
    <property type="entry name" value="AB_hydrolase_fold"/>
</dbReference>
<dbReference type="InterPro" id="IPR051093">
    <property type="entry name" value="Neuroligin/BSAL"/>
</dbReference>
<accession>A0AAD1WUG6</accession>
<comment type="similarity">
    <text evidence="1">Belongs to the type-B carboxylesterase/lipase family.</text>
</comment>
<evidence type="ECO:0000313" key="4">
    <source>
        <dbReference type="Proteomes" id="UP001295444"/>
    </source>
</evidence>
<reference evidence="3" key="1">
    <citation type="submission" date="2022-03" db="EMBL/GenBank/DDBJ databases">
        <authorList>
            <person name="Alioto T."/>
            <person name="Alioto T."/>
            <person name="Gomez Garrido J."/>
        </authorList>
    </citation>
    <scope>NUCLEOTIDE SEQUENCE</scope>
</reference>
<dbReference type="AlphaFoldDB" id="A0AAD1WUG6"/>
<proteinExistence type="inferred from homology"/>
<evidence type="ECO:0000259" key="2">
    <source>
        <dbReference type="Pfam" id="PF00135"/>
    </source>
</evidence>
<dbReference type="SUPFAM" id="SSF53474">
    <property type="entry name" value="alpha/beta-Hydrolases"/>
    <property type="match status" value="1"/>
</dbReference>
<protein>
    <submittedName>
        <fullName evidence="3">Liver carboxylesterase 2-like</fullName>
    </submittedName>
</protein>
<evidence type="ECO:0000256" key="1">
    <source>
        <dbReference type="ARBA" id="ARBA00005964"/>
    </source>
</evidence>
<dbReference type="Proteomes" id="UP001295444">
    <property type="component" value="Chromosome 12"/>
</dbReference>
<feature type="domain" description="Carboxylesterase type B" evidence="2">
    <location>
        <begin position="6"/>
        <end position="99"/>
    </location>
</feature>
<keyword evidence="4" id="KW-1185">Reference proteome</keyword>
<dbReference type="EMBL" id="OW240923">
    <property type="protein sequence ID" value="CAH2324157.1"/>
    <property type="molecule type" value="Genomic_DNA"/>
</dbReference>
<organism evidence="3 4">
    <name type="scientific">Pelobates cultripes</name>
    <name type="common">Western spadefoot toad</name>
    <dbReference type="NCBI Taxonomy" id="61616"/>
    <lineage>
        <taxon>Eukaryota</taxon>
        <taxon>Metazoa</taxon>
        <taxon>Chordata</taxon>
        <taxon>Craniata</taxon>
        <taxon>Vertebrata</taxon>
        <taxon>Euteleostomi</taxon>
        <taxon>Amphibia</taxon>
        <taxon>Batrachia</taxon>
        <taxon>Anura</taxon>
        <taxon>Pelobatoidea</taxon>
        <taxon>Pelobatidae</taxon>
        <taxon>Pelobates</taxon>
    </lineage>
</organism>
<name>A0AAD1WUG6_PELCU</name>
<dbReference type="Pfam" id="PF00135">
    <property type="entry name" value="COesterase"/>
    <property type="match status" value="1"/>
</dbReference>